<dbReference type="GO" id="GO:0043161">
    <property type="term" value="P:proteasome-mediated ubiquitin-dependent protein catabolic process"/>
    <property type="evidence" value="ECO:0007669"/>
    <property type="project" value="TreeGrafter"/>
</dbReference>
<accession>A0AAN7VK69</accession>
<evidence type="ECO:0000256" key="3">
    <source>
        <dbReference type="ARBA" id="ARBA00022833"/>
    </source>
</evidence>
<dbReference type="Gene3D" id="3.30.40.10">
    <property type="entry name" value="Zinc/RING finger domain, C3HC4 (zinc finger)"/>
    <property type="match status" value="2"/>
</dbReference>
<dbReference type="EMBL" id="JAVRBK010000001">
    <property type="protein sequence ID" value="KAK5650770.1"/>
    <property type="molecule type" value="Genomic_DNA"/>
</dbReference>
<keyword evidence="3" id="KW-0862">Zinc</keyword>
<sequence>MLKLKSNLLEQLKCKRCEGYLNVAPIMITSDKCQICGKCYKILPSEEKEMCVRQIAYETVAEMLLFPCRYNVYGCKSQFAFNKGITHEAECLFRFEASKLDGITEDIYEEVLFYDSCTTANEGEVAAYGPKLNPPINFTILDTSQNVVVESTYILRENNVTKYPSVIKYNTCLFGNASKGSALVLTNAKFNNYIKNPIKICVEGAISPHTFQSVYCNVTVCSVDDIISYSTTRSSEPDCNRTKLSLRNLPKCVKCYEVVKKEVYYCTYGHDVCAACKGAQCILCTSPINLVPRYHCQNFSKGCSVYLVHSELYLHSKDCEFNSFLCPIDSHCGEYNTLFDVKQHITNYHKIAQNNIITRTSSSKDEMWIVMVYDNIFKCKFFYYEHQVEILVELIGLHKSAEQYKYEVLLQSNQNKKILKTSKCAKWQSSALEDCVLLTQKDFQHLKLNIKAFMYTLTILEAKR</sequence>
<evidence type="ECO:0000259" key="5">
    <source>
        <dbReference type="PROSITE" id="PS51081"/>
    </source>
</evidence>
<evidence type="ECO:0000256" key="4">
    <source>
        <dbReference type="PROSITE-ProRule" id="PRU00455"/>
    </source>
</evidence>
<dbReference type="GO" id="GO:0005737">
    <property type="term" value="C:cytoplasm"/>
    <property type="evidence" value="ECO:0007669"/>
    <property type="project" value="TreeGrafter"/>
</dbReference>
<evidence type="ECO:0000256" key="2">
    <source>
        <dbReference type="ARBA" id="ARBA00022771"/>
    </source>
</evidence>
<keyword evidence="7" id="KW-1185">Reference proteome</keyword>
<protein>
    <recommendedName>
        <fullName evidence="5">SIAH-type domain-containing protein</fullName>
    </recommendedName>
</protein>
<feature type="domain" description="SIAH-type" evidence="5">
    <location>
        <begin position="291"/>
        <end position="350"/>
    </location>
</feature>
<evidence type="ECO:0000313" key="7">
    <source>
        <dbReference type="Proteomes" id="UP001329430"/>
    </source>
</evidence>
<dbReference type="GO" id="GO:0031624">
    <property type="term" value="F:ubiquitin conjugating enzyme binding"/>
    <property type="evidence" value="ECO:0007669"/>
    <property type="project" value="TreeGrafter"/>
</dbReference>
<gene>
    <name evidence="6" type="ORF">RI129_001799</name>
</gene>
<comment type="caution">
    <text evidence="6">The sequence shown here is derived from an EMBL/GenBank/DDBJ whole genome shotgun (WGS) entry which is preliminary data.</text>
</comment>
<dbReference type="InterPro" id="IPR013083">
    <property type="entry name" value="Znf_RING/FYVE/PHD"/>
</dbReference>
<dbReference type="InterPro" id="IPR013010">
    <property type="entry name" value="Znf_SIAH"/>
</dbReference>
<dbReference type="PANTHER" id="PTHR45877:SF2">
    <property type="entry name" value="E3 UBIQUITIN-PROTEIN LIGASE SINA-RELATED"/>
    <property type="match status" value="1"/>
</dbReference>
<evidence type="ECO:0000256" key="1">
    <source>
        <dbReference type="ARBA" id="ARBA00022723"/>
    </source>
</evidence>
<dbReference type="GO" id="GO:0061630">
    <property type="term" value="F:ubiquitin protein ligase activity"/>
    <property type="evidence" value="ECO:0007669"/>
    <property type="project" value="TreeGrafter"/>
</dbReference>
<dbReference type="GO" id="GO:0008270">
    <property type="term" value="F:zinc ion binding"/>
    <property type="evidence" value="ECO:0007669"/>
    <property type="project" value="UniProtKB-KW"/>
</dbReference>
<dbReference type="InterPro" id="IPR004162">
    <property type="entry name" value="SINA-like_animal"/>
</dbReference>
<dbReference type="Pfam" id="PF21361">
    <property type="entry name" value="Sina_ZnF"/>
    <property type="match status" value="1"/>
</dbReference>
<dbReference type="AlphaFoldDB" id="A0AAN7VK69"/>
<name>A0AAN7VK69_9COLE</name>
<dbReference type="PROSITE" id="PS51081">
    <property type="entry name" value="ZF_SIAH"/>
    <property type="match status" value="1"/>
</dbReference>
<reference evidence="6 7" key="1">
    <citation type="journal article" date="2024" name="Insects">
        <title>An Improved Chromosome-Level Genome Assembly of the Firefly Pyrocoelia pectoralis.</title>
        <authorList>
            <person name="Fu X."/>
            <person name="Meyer-Rochow V.B."/>
            <person name="Ballantyne L."/>
            <person name="Zhu X."/>
        </authorList>
    </citation>
    <scope>NUCLEOTIDE SEQUENCE [LARGE SCALE GENOMIC DNA]</scope>
    <source>
        <strain evidence="6">XCY_ONT2</strain>
    </source>
</reference>
<proteinExistence type="predicted"/>
<dbReference type="Proteomes" id="UP001329430">
    <property type="component" value="Chromosome 1"/>
</dbReference>
<dbReference type="PANTHER" id="PTHR45877">
    <property type="entry name" value="E3 UBIQUITIN-PROTEIN LIGASE SIAH2"/>
    <property type="match status" value="1"/>
</dbReference>
<evidence type="ECO:0000313" key="6">
    <source>
        <dbReference type="EMBL" id="KAK5650770.1"/>
    </source>
</evidence>
<keyword evidence="1" id="KW-0479">Metal-binding</keyword>
<dbReference type="SUPFAM" id="SSF49599">
    <property type="entry name" value="TRAF domain-like"/>
    <property type="match status" value="1"/>
</dbReference>
<keyword evidence="2 4" id="KW-0863">Zinc-finger</keyword>
<organism evidence="6 7">
    <name type="scientific">Pyrocoelia pectoralis</name>
    <dbReference type="NCBI Taxonomy" id="417401"/>
    <lineage>
        <taxon>Eukaryota</taxon>
        <taxon>Metazoa</taxon>
        <taxon>Ecdysozoa</taxon>
        <taxon>Arthropoda</taxon>
        <taxon>Hexapoda</taxon>
        <taxon>Insecta</taxon>
        <taxon>Pterygota</taxon>
        <taxon>Neoptera</taxon>
        <taxon>Endopterygota</taxon>
        <taxon>Coleoptera</taxon>
        <taxon>Polyphaga</taxon>
        <taxon>Elateriformia</taxon>
        <taxon>Elateroidea</taxon>
        <taxon>Lampyridae</taxon>
        <taxon>Lampyrinae</taxon>
        <taxon>Pyrocoelia</taxon>
    </lineage>
</organism>